<dbReference type="AlphaFoldDB" id="A0AAJ7DV90"/>
<dbReference type="GO" id="GO:0036159">
    <property type="term" value="P:inner dynein arm assembly"/>
    <property type="evidence" value="ECO:0007669"/>
    <property type="project" value="TreeGrafter"/>
</dbReference>
<organism evidence="4 5">
    <name type="scientific">Ceratosolen solmsi marchali</name>
    <dbReference type="NCBI Taxonomy" id="326594"/>
    <lineage>
        <taxon>Eukaryota</taxon>
        <taxon>Metazoa</taxon>
        <taxon>Ecdysozoa</taxon>
        <taxon>Arthropoda</taxon>
        <taxon>Hexapoda</taxon>
        <taxon>Insecta</taxon>
        <taxon>Pterygota</taxon>
        <taxon>Neoptera</taxon>
        <taxon>Endopterygota</taxon>
        <taxon>Hymenoptera</taxon>
        <taxon>Apocrita</taxon>
        <taxon>Proctotrupomorpha</taxon>
        <taxon>Chalcidoidea</taxon>
        <taxon>Agaonidae</taxon>
        <taxon>Agaoninae</taxon>
        <taxon>Ceratosolen</taxon>
    </lineage>
</organism>
<proteinExistence type="predicted"/>
<keyword evidence="2" id="KW-0853">WD repeat</keyword>
<dbReference type="PANTHER" id="PTHR12442:SF5">
    <property type="entry name" value="DYNEIN AXONEMAL INTERMEDIATE CHAIN 3"/>
    <property type="match status" value="1"/>
</dbReference>
<dbReference type="GO" id="GO:0045504">
    <property type="term" value="F:dynein heavy chain binding"/>
    <property type="evidence" value="ECO:0007669"/>
    <property type="project" value="TreeGrafter"/>
</dbReference>
<accession>A0AAJ7DV90</accession>
<dbReference type="InterPro" id="IPR036322">
    <property type="entry name" value="WD40_repeat_dom_sf"/>
</dbReference>
<name>A0AAJ7DV90_9HYME</name>
<gene>
    <name evidence="5" type="primary">LOC105362041</name>
</gene>
<keyword evidence="1" id="KW-0963">Cytoplasm</keyword>
<keyword evidence="3" id="KW-0677">Repeat</keyword>
<dbReference type="InterPro" id="IPR015943">
    <property type="entry name" value="WD40/YVTN_repeat-like_dom_sf"/>
</dbReference>
<reference evidence="5" key="1">
    <citation type="submission" date="2025-08" db="UniProtKB">
        <authorList>
            <consortium name="RefSeq"/>
        </authorList>
    </citation>
    <scope>IDENTIFICATION</scope>
</reference>
<keyword evidence="4" id="KW-1185">Reference proteome</keyword>
<dbReference type="GO" id="GO:0060294">
    <property type="term" value="P:cilium movement involved in cell motility"/>
    <property type="evidence" value="ECO:0007669"/>
    <property type="project" value="TreeGrafter"/>
</dbReference>
<dbReference type="RefSeq" id="XP_011497668.1">
    <property type="nucleotide sequence ID" value="XM_011499366.1"/>
</dbReference>
<evidence type="ECO:0000313" key="4">
    <source>
        <dbReference type="Proteomes" id="UP000695007"/>
    </source>
</evidence>
<evidence type="ECO:0000313" key="5">
    <source>
        <dbReference type="RefSeq" id="XP_011497668.1"/>
    </source>
</evidence>
<protein>
    <submittedName>
        <fullName evidence="5">WD repeat-containing protein 63-like</fullName>
    </submittedName>
</protein>
<dbReference type="GO" id="GO:0045503">
    <property type="term" value="F:dynein light chain binding"/>
    <property type="evidence" value="ECO:0007669"/>
    <property type="project" value="TreeGrafter"/>
</dbReference>
<dbReference type="Proteomes" id="UP000695007">
    <property type="component" value="Unplaced"/>
</dbReference>
<dbReference type="SUPFAM" id="SSF50978">
    <property type="entry name" value="WD40 repeat-like"/>
    <property type="match status" value="1"/>
</dbReference>
<sequence>MATIDKQKNRDFQLNRCPLVAKIDGTEFVKLSRDMQKLLGCVINEDVSLEYPYAFVSRQKLSDISREVNSPLDHLVEKIGSYAVEEVLVGYACNTVEVDKSVLGAGNFIICLTEETTSAFISYNRSITKNFLKIAKNQIRKKAKQWKDHGTTEEVKETFLRMTRPLYEIDVCLPISKLCCQKHLSDRGPDGVRDGYVELVSSKKFKNIALLTKTETCQTNLESKDVEIQTYHEDLTNKWTAYDFEIPVDFQNIWNHVETDEEEMSNEENDETNSTENKVERVITDEELHIKENRRKQWGKVNNFLKIHIDDIIEAVTFNATVNLYKNDVANLAVNETNSLLMNSRKEYNERVTLVDLRTIKDRHLFSFSWHSTLSNVIICTYSDKDCESCSLITLWSLHSPLWPKIILNCEENISEISFCPLKSYSNIVIGGSFDGKIIVWEIDEHWLIDEQNNEDDILSNDKYIDSVNKEAKIAASAEKAQKLSITSIQWLPSWCGIKADGNFEKICCNSFKLPKPYFATASIDGSILFWSLPRLLSISSKTRSPLHLTIAPIYQLLFEEPDEKVMSRIQITCFNLTLAKSEESLNLDIRNKFNLEKLRKVFVGTVMGEVICCTWEGQIYNADVTDYETCKILTRSCVHDGIVRTMTKSFHLDDVFLTVGGRVFAIWKEDFPYAPIFQKRTKKCRYGEGCWSGRSGMFILTRLDGCFELWDLKEKCNEPVMLQTISGKNAPCTVHAKITPYIIPSPPNAREKLVAILDGPSVLRIFAESGKDSEDENLERIEWLEEFVWRETKRKYDFRHWQNNYLQQHPTALARKSEREEVKAKRKHEEARQRFLMVRPRMPSFCMCDLA</sequence>
<evidence type="ECO:0000256" key="3">
    <source>
        <dbReference type="ARBA" id="ARBA00022737"/>
    </source>
</evidence>
<evidence type="ECO:0000256" key="2">
    <source>
        <dbReference type="ARBA" id="ARBA00022574"/>
    </source>
</evidence>
<dbReference type="Gene3D" id="2.130.10.10">
    <property type="entry name" value="YVTN repeat-like/Quinoprotein amine dehydrogenase"/>
    <property type="match status" value="1"/>
</dbReference>
<dbReference type="GO" id="GO:0036156">
    <property type="term" value="C:inner dynein arm"/>
    <property type="evidence" value="ECO:0007669"/>
    <property type="project" value="TreeGrafter"/>
</dbReference>
<evidence type="ECO:0000256" key="1">
    <source>
        <dbReference type="ARBA" id="ARBA00022490"/>
    </source>
</evidence>
<dbReference type="PANTHER" id="PTHR12442">
    <property type="entry name" value="DYNEIN INTERMEDIATE CHAIN"/>
    <property type="match status" value="1"/>
</dbReference>
<dbReference type="GeneID" id="105362041"/>
<dbReference type="KEGG" id="csol:105362041"/>
<dbReference type="InterPro" id="IPR050687">
    <property type="entry name" value="Dynein_IC"/>
</dbReference>